<feature type="compositionally biased region" description="Polar residues" evidence="5">
    <location>
        <begin position="945"/>
        <end position="962"/>
    </location>
</feature>
<feature type="non-terminal residue" evidence="6">
    <location>
        <position position="1395"/>
    </location>
</feature>
<feature type="region of interest" description="Disordered" evidence="5">
    <location>
        <begin position="936"/>
        <end position="962"/>
    </location>
</feature>
<gene>
    <name evidence="6" type="ORF">BINO364_LOCUS13579</name>
</gene>
<keyword evidence="3" id="KW-0539">Nucleus</keyword>
<feature type="region of interest" description="Disordered" evidence="5">
    <location>
        <begin position="296"/>
        <end position="317"/>
    </location>
</feature>
<evidence type="ECO:0008006" key="8">
    <source>
        <dbReference type="Google" id="ProtNLM"/>
    </source>
</evidence>
<dbReference type="GO" id="GO:0005634">
    <property type="term" value="C:nucleus"/>
    <property type="evidence" value="ECO:0007669"/>
    <property type="project" value="UniProtKB-SubCell"/>
</dbReference>
<feature type="compositionally biased region" description="Basic and acidic residues" evidence="5">
    <location>
        <begin position="643"/>
        <end position="652"/>
    </location>
</feature>
<keyword evidence="2" id="KW-0597">Phosphoprotein</keyword>
<reference evidence="6" key="1">
    <citation type="submission" date="2021-12" db="EMBL/GenBank/DDBJ databases">
        <authorList>
            <person name="Martin H S."/>
        </authorList>
    </citation>
    <scope>NUCLEOTIDE SEQUENCE</scope>
</reference>
<name>A0A8J9W7P5_9NEOP</name>
<evidence type="ECO:0000256" key="3">
    <source>
        <dbReference type="ARBA" id="ARBA00023242"/>
    </source>
</evidence>
<evidence type="ECO:0000313" key="7">
    <source>
        <dbReference type="Proteomes" id="UP000838878"/>
    </source>
</evidence>
<keyword evidence="4" id="KW-0175">Coiled coil</keyword>
<feature type="compositionally biased region" description="Acidic residues" evidence="5">
    <location>
        <begin position="678"/>
        <end position="727"/>
    </location>
</feature>
<feature type="region of interest" description="Disordered" evidence="5">
    <location>
        <begin position="87"/>
        <end position="107"/>
    </location>
</feature>
<evidence type="ECO:0000256" key="2">
    <source>
        <dbReference type="ARBA" id="ARBA00022553"/>
    </source>
</evidence>
<accession>A0A8J9W7P5</accession>
<feature type="region of interest" description="Disordered" evidence="5">
    <location>
        <begin position="643"/>
        <end position="754"/>
    </location>
</feature>
<feature type="region of interest" description="Disordered" evidence="5">
    <location>
        <begin position="338"/>
        <end position="407"/>
    </location>
</feature>
<feature type="region of interest" description="Disordered" evidence="5">
    <location>
        <begin position="1104"/>
        <end position="1137"/>
    </location>
</feature>
<feature type="region of interest" description="Disordered" evidence="5">
    <location>
        <begin position="1265"/>
        <end position="1297"/>
    </location>
</feature>
<dbReference type="PANTHER" id="PTHR14396:SF10">
    <property type="entry name" value="CLASPIN"/>
    <property type="match status" value="1"/>
</dbReference>
<dbReference type="EMBL" id="OV170227">
    <property type="protein sequence ID" value="CAH0728352.1"/>
    <property type="molecule type" value="Genomic_DNA"/>
</dbReference>
<dbReference type="PANTHER" id="PTHR14396">
    <property type="entry name" value="CLASPIN"/>
    <property type="match status" value="1"/>
</dbReference>
<feature type="compositionally biased region" description="Basic and acidic residues" evidence="5">
    <location>
        <begin position="355"/>
        <end position="373"/>
    </location>
</feature>
<comment type="subcellular location">
    <subcellularLocation>
        <location evidence="1">Nucleus</location>
    </subcellularLocation>
</comment>
<evidence type="ECO:0000313" key="6">
    <source>
        <dbReference type="EMBL" id="CAH0728352.1"/>
    </source>
</evidence>
<evidence type="ECO:0000256" key="5">
    <source>
        <dbReference type="SAM" id="MobiDB-lite"/>
    </source>
</evidence>
<feature type="region of interest" description="Disordered" evidence="5">
    <location>
        <begin position="1042"/>
        <end position="1072"/>
    </location>
</feature>
<dbReference type="OrthoDB" id="5859781at2759"/>
<feature type="compositionally biased region" description="Acidic residues" evidence="5">
    <location>
        <begin position="300"/>
        <end position="312"/>
    </location>
</feature>
<proteinExistence type="predicted"/>
<feature type="compositionally biased region" description="Acidic residues" evidence="5">
    <location>
        <begin position="1104"/>
        <end position="1121"/>
    </location>
</feature>
<evidence type="ECO:0000256" key="1">
    <source>
        <dbReference type="ARBA" id="ARBA00004123"/>
    </source>
</evidence>
<dbReference type="GO" id="GO:0010997">
    <property type="term" value="F:anaphase-promoting complex binding"/>
    <property type="evidence" value="ECO:0007669"/>
    <property type="project" value="TreeGrafter"/>
</dbReference>
<protein>
    <recommendedName>
        <fullName evidence="8">Claspin</fullName>
    </recommendedName>
</protein>
<keyword evidence="7" id="KW-1185">Reference proteome</keyword>
<feature type="compositionally biased region" description="Basic and acidic residues" evidence="5">
    <location>
        <begin position="1266"/>
        <end position="1293"/>
    </location>
</feature>
<dbReference type="Proteomes" id="UP000838878">
    <property type="component" value="Chromosome 7"/>
</dbReference>
<dbReference type="GO" id="GO:0033314">
    <property type="term" value="P:mitotic DNA replication checkpoint signaling"/>
    <property type="evidence" value="ECO:0007669"/>
    <property type="project" value="TreeGrafter"/>
</dbReference>
<evidence type="ECO:0000256" key="4">
    <source>
        <dbReference type="SAM" id="Coils"/>
    </source>
</evidence>
<dbReference type="InterPro" id="IPR024146">
    <property type="entry name" value="Claspin"/>
</dbReference>
<feature type="compositionally biased region" description="Acidic residues" evidence="5">
    <location>
        <begin position="653"/>
        <end position="666"/>
    </location>
</feature>
<organism evidence="6 7">
    <name type="scientific">Brenthis ino</name>
    <name type="common">lesser marbled fritillary</name>
    <dbReference type="NCBI Taxonomy" id="405034"/>
    <lineage>
        <taxon>Eukaryota</taxon>
        <taxon>Metazoa</taxon>
        <taxon>Ecdysozoa</taxon>
        <taxon>Arthropoda</taxon>
        <taxon>Hexapoda</taxon>
        <taxon>Insecta</taxon>
        <taxon>Pterygota</taxon>
        <taxon>Neoptera</taxon>
        <taxon>Endopterygota</taxon>
        <taxon>Lepidoptera</taxon>
        <taxon>Glossata</taxon>
        <taxon>Ditrysia</taxon>
        <taxon>Papilionoidea</taxon>
        <taxon>Nymphalidae</taxon>
        <taxon>Heliconiinae</taxon>
        <taxon>Argynnini</taxon>
        <taxon>Brenthis</taxon>
    </lineage>
</organism>
<sequence>MMNENKLTLDEKALEVDDVPEKNLNIFISDDDDEPITIARKRIIGFSDSDNDMNVDNEVIEKHNTHIKSGQVYNEFESSRKKISKGTRIKINTNSDSDSDSSDKTCSTTKYESLRTENKKKRLKDKFKKLKAPHSKNVIIEEKNDYNLNSNSDQLDDDVSCIKTKQKIENSIHSMESICDPDTSDKESNGEIVINKRKCSIKMTKSTSPKPLRMSAKQAMDNMQRIKSESNRMLREREVSLPYHRPKALSLKDIMSRRKPAVASDGKALPIKMNSDQLKQYAMMLEQRQKEVIQLCKSESEEEENSENEETFNIDTENTKNVEISILNQPCTESELITHCDKEDNQETSSSNIEENIKSDRLPQNEDINHDPEQMPCEDNTSNIDENSLPDETKDNQGNNEETGINEKSLLQYSSEDDVQMNSINDDDGIQPNVLPNDTQEKKAEEESQVMVLYYDSEAHSFLDKENKTSETCSLNDANKSKEANSEADQFMDNDVNFDEISKIIEQAETTSDEIENEKNKETINNTIQINPTPKLTGCPGTLIDLDDNDEAPRKLSGIELLKERFAYFANLKSLEDMEKDREKKYKPGTQHLKLKQELEQQIAEQRSVEWEKRLEEENKLKSEMNENISDDEIEKIEAKLESIESENKVEESSESEEEPIENDVILEDKPKQRNPMLDDEAEVSECDDELAEDKTEESDKENKLDDDEDMDDESSDSSESEEELDEESKPRKGRILKAFEDSDDEINDDKNEEINNKDLTASLEIKITENVIKDSQDDELQLAQTNRSSEELFSTQESHPTLVLATLNKNSEENASADLGTFSIMNSVNANQSNVDLISDNLILGMQSQELNIVETGLSQTLTTSQNLQSQEIGEDIAALCTGKFYDNPFVSQHQNTNSTQKSNEHATGDMSDDVVALCTGKFYDNPFVSQNDEFAKAKEKSPENSQNQTTDAKNSVDKTSSFDTLKSNEAKVVKENIILKSILDELDGPDIAPQKNKYFLNIQRKEENLKKKFIIDSDDETNDDDTHKKVKKLKKRKVEQRALQISDDEEDQFDDEQEDDESEIEEDNTNRVVEYDSEENEVEVQTKPLKKKRVGEFFENEAELTSEDEWIGSGDEDERDLDRMEREEGDDDTFQQDQLQRELGQIHMREVLDQDKREVRLLQELLFEDGDLGDGHRQRKFRWRNADGEIEPGTNPDELLDTQEEDFESEEQWRKQRHEREMFLRQMELSQEKDEVDLNTSINRTTIIKANLSSRSMSTLISESKCEKIENPKKTTPEQDQKKKTNKDIPSPKKPFTILQQNYHTSLLTRGRGALARLAALATPLATDDDAPKMIGSGNRGNFVFTSITPVEKPKATKRKAESNVGTPSLIKKIKTDETIKYLKSSLFDHLKT</sequence>
<feature type="coiled-coil region" evidence="4">
    <location>
        <begin position="498"/>
        <end position="525"/>
    </location>
</feature>
<feature type="compositionally biased region" description="Acidic residues" evidence="5">
    <location>
        <begin position="1048"/>
        <end position="1069"/>
    </location>
</feature>
<dbReference type="GO" id="GO:0007095">
    <property type="term" value="P:mitotic G2 DNA damage checkpoint signaling"/>
    <property type="evidence" value="ECO:0007669"/>
    <property type="project" value="TreeGrafter"/>
</dbReference>